<dbReference type="OrthoDB" id="769518at2"/>
<reference evidence="4" key="2">
    <citation type="journal article" date="2019" name="Int. J. Syst. Evol. Microbiol.">
        <title>The Global Catalogue of Microorganisms (GCM) 10K type strain sequencing project: providing services to taxonomists for standard genome sequencing and annotation.</title>
        <authorList>
            <consortium name="The Broad Institute Genomics Platform"/>
            <consortium name="The Broad Institute Genome Sequencing Center for Infectious Disease"/>
            <person name="Wu L."/>
            <person name="Ma J."/>
        </authorList>
    </citation>
    <scope>NUCLEOTIDE SEQUENCE [LARGE SCALE GENOMIC DNA]</scope>
    <source>
        <strain evidence="4">CGMCC 1.15644</strain>
    </source>
</reference>
<keyword evidence="4" id="KW-1185">Reference proteome</keyword>
<comment type="caution">
    <text evidence="2">The sequence shown here is derived from an EMBL/GenBank/DDBJ whole genome shotgun (WGS) entry which is preliminary data.</text>
</comment>
<name>A0A4R2HM64_9SPHI</name>
<dbReference type="Proteomes" id="UP000295684">
    <property type="component" value="Unassembled WGS sequence"/>
</dbReference>
<proteinExistence type="predicted"/>
<dbReference type="EMBL" id="SLWO01000001">
    <property type="protein sequence ID" value="TCO31208.1"/>
    <property type="molecule type" value="Genomic_DNA"/>
</dbReference>
<evidence type="ECO:0000313" key="2">
    <source>
        <dbReference type="EMBL" id="TCO31208.1"/>
    </source>
</evidence>
<evidence type="ECO:0000313" key="4">
    <source>
        <dbReference type="Proteomes" id="UP000622648"/>
    </source>
</evidence>
<protein>
    <submittedName>
        <fullName evidence="2">Uncharacterized protein</fullName>
    </submittedName>
</protein>
<evidence type="ECO:0000313" key="3">
    <source>
        <dbReference type="Proteomes" id="UP000295684"/>
    </source>
</evidence>
<gene>
    <name evidence="2" type="ORF">EV200_101656</name>
    <name evidence="1" type="ORF">GCM10011413_04100</name>
</gene>
<dbReference type="RefSeq" id="WP_132529345.1">
    <property type="nucleotide sequence ID" value="NZ_BMJO01000001.1"/>
</dbReference>
<dbReference type="Proteomes" id="UP000622648">
    <property type="component" value="Unassembled WGS sequence"/>
</dbReference>
<reference evidence="1" key="4">
    <citation type="submission" date="2024-05" db="EMBL/GenBank/DDBJ databases">
        <authorList>
            <person name="Sun Q."/>
            <person name="Zhou Y."/>
        </authorList>
    </citation>
    <scope>NUCLEOTIDE SEQUENCE</scope>
    <source>
        <strain evidence="1">CGMCC 1.15644</strain>
    </source>
</reference>
<sequence length="83" mass="9606">MNVKDTMLITLPSGKKVIILLAIDKEAVEELYQYLKIDAFQFKKSIAENDSDVSYISAGYKNDSGEIFWEDDLIPIPRWYENN</sequence>
<dbReference type="EMBL" id="BMJO01000001">
    <property type="protein sequence ID" value="GGE41396.1"/>
    <property type="molecule type" value="Genomic_DNA"/>
</dbReference>
<accession>A0A4R2HM64</accession>
<evidence type="ECO:0000313" key="1">
    <source>
        <dbReference type="EMBL" id="GGE41396.1"/>
    </source>
</evidence>
<dbReference type="AlphaFoldDB" id="A0A4R2HM64"/>
<reference evidence="2 3" key="3">
    <citation type="submission" date="2019-03" db="EMBL/GenBank/DDBJ databases">
        <title>Genomic Encyclopedia of Type Strains, Phase IV (KMG-IV): sequencing the most valuable type-strain genomes for metagenomic binning, comparative biology and taxonomic classification.</title>
        <authorList>
            <person name="Goeker M."/>
        </authorList>
    </citation>
    <scope>NUCLEOTIDE SEQUENCE [LARGE SCALE GENOMIC DNA]</scope>
    <source>
        <strain evidence="2 3">DSM 103236</strain>
    </source>
</reference>
<reference evidence="1" key="1">
    <citation type="journal article" date="2014" name="Int. J. Syst. Evol. Microbiol.">
        <title>Complete genome of a new Firmicutes species belonging to the dominant human colonic microbiota ('Ruminococcus bicirculans') reveals two chromosomes and a selective capacity to utilize plant glucans.</title>
        <authorList>
            <consortium name="NISC Comparative Sequencing Program"/>
            <person name="Wegmann U."/>
            <person name="Louis P."/>
            <person name="Goesmann A."/>
            <person name="Henrissat B."/>
            <person name="Duncan S.H."/>
            <person name="Flint H.J."/>
        </authorList>
    </citation>
    <scope>NUCLEOTIDE SEQUENCE</scope>
    <source>
        <strain evidence="1">CGMCC 1.15644</strain>
    </source>
</reference>
<organism evidence="2 3">
    <name type="scientific">Pedobacter psychrotolerans</name>
    <dbReference type="NCBI Taxonomy" id="1843235"/>
    <lineage>
        <taxon>Bacteria</taxon>
        <taxon>Pseudomonadati</taxon>
        <taxon>Bacteroidota</taxon>
        <taxon>Sphingobacteriia</taxon>
        <taxon>Sphingobacteriales</taxon>
        <taxon>Sphingobacteriaceae</taxon>
        <taxon>Pedobacter</taxon>
    </lineage>
</organism>